<gene>
    <name evidence="2" type="ORF">R2D22_34570</name>
</gene>
<evidence type="ECO:0000313" key="3">
    <source>
        <dbReference type="Proteomes" id="UP001301731"/>
    </source>
</evidence>
<dbReference type="EMBL" id="CP137573">
    <property type="protein sequence ID" value="WOX26235.1"/>
    <property type="molecule type" value="Genomic_DNA"/>
</dbReference>
<evidence type="ECO:0000313" key="2">
    <source>
        <dbReference type="EMBL" id="WOX26235.1"/>
    </source>
</evidence>
<feature type="compositionally biased region" description="Acidic residues" evidence="1">
    <location>
        <begin position="282"/>
        <end position="298"/>
    </location>
</feature>
<accession>A0ABZ0M3L6</accession>
<proteinExistence type="predicted"/>
<dbReference type="RefSeq" id="WP_318109171.1">
    <property type="nucleotide sequence ID" value="NZ_CP137573.1"/>
</dbReference>
<feature type="compositionally biased region" description="Pro residues" evidence="1">
    <location>
        <begin position="299"/>
        <end position="322"/>
    </location>
</feature>
<dbReference type="Proteomes" id="UP001301731">
    <property type="component" value="Chromosome"/>
</dbReference>
<organism evidence="2 3">
    <name type="scientific">Streptomyces solicathayae</name>
    <dbReference type="NCBI Taxonomy" id="3081768"/>
    <lineage>
        <taxon>Bacteria</taxon>
        <taxon>Bacillati</taxon>
        <taxon>Actinomycetota</taxon>
        <taxon>Actinomycetes</taxon>
        <taxon>Kitasatosporales</taxon>
        <taxon>Streptomycetaceae</taxon>
        <taxon>Streptomyces</taxon>
    </lineage>
</organism>
<sequence length="564" mass="59150">MVDAVIEEQGRGTVVLLAAAPAGRGRIVDATSVLPALAAVPPGALAGTEVATVVELADPVEPQTVLTRLRAAATAAGAGRLAVYLACQVHMDQRQGLPHLALARTSTATLRYTALPWHWLADALKERRPGTTTVVADLVADADAWRALEKRPELLELPSGTSLFGRITPPPARRAGPSTPDYLRAYATIWRTGERPALPSLHAQASARTAVDPVILLSHLYEPPDDAWTTGTSFPRPEQLPQEEPVSAAEVAPVVFEEEAQEVQGEPVAPEFPMPRSLSSSDDGEPVEVSEAREEEPEAPAPVPPPAPVPVAPVPPPVPVAPPAQEDRVEPPVPDDVVEAAAPPPPSVAPAAVVPEAREADPDAAGVPPLPDAPPAVGAPRPAGDAARGAWGKVRAVARGWRGGAEAVEPEPAPMAVVVAPGQGDPHPGILAAAQAGRHTEAAAAAAAWELDALRRHGAGSGEAIHWLEVRADLARLAGEPARSCELWIAAARARIGQWQDLGHPDVEGAVDRAHHQWEQVPEARARALAPELVELRRQVPGRRAGALQAIQRRLERIPGEEPA</sequence>
<reference evidence="2 3" key="1">
    <citation type="submission" date="2023-10" db="EMBL/GenBank/DDBJ databases">
        <title>The genome sequence of Streptomyces sp. HUAS YS2.</title>
        <authorList>
            <person name="Mo P."/>
        </authorList>
    </citation>
    <scope>NUCLEOTIDE SEQUENCE [LARGE SCALE GENOMIC DNA]</scope>
    <source>
        <strain evidence="2 3">HUAS YS2</strain>
    </source>
</reference>
<protein>
    <submittedName>
        <fullName evidence="2">Uncharacterized protein</fullName>
    </submittedName>
</protein>
<name>A0ABZ0M3L6_9ACTN</name>
<evidence type="ECO:0000256" key="1">
    <source>
        <dbReference type="SAM" id="MobiDB-lite"/>
    </source>
</evidence>
<keyword evidence="3" id="KW-1185">Reference proteome</keyword>
<feature type="region of interest" description="Disordered" evidence="1">
    <location>
        <begin position="258"/>
        <end position="350"/>
    </location>
</feature>